<evidence type="ECO:0000313" key="2">
    <source>
        <dbReference type="EMBL" id="RZS32486.1"/>
    </source>
</evidence>
<keyword evidence="1" id="KW-0812">Transmembrane</keyword>
<accession>A0A4Q7KG09</accession>
<reference evidence="2 3" key="1">
    <citation type="submission" date="2019-02" db="EMBL/GenBank/DDBJ databases">
        <title>Genomic Encyclopedia of Type Strains, Phase IV (KMG-IV): sequencing the most valuable type-strain genomes for metagenomic binning, comparative biology and taxonomic classification.</title>
        <authorList>
            <person name="Goeker M."/>
        </authorList>
    </citation>
    <scope>NUCLEOTIDE SEQUENCE [LARGE SCALE GENOMIC DNA]</scope>
    <source>
        <strain evidence="2 3">DSM 101727</strain>
    </source>
</reference>
<evidence type="ECO:0000256" key="1">
    <source>
        <dbReference type="SAM" id="Phobius"/>
    </source>
</evidence>
<gene>
    <name evidence="2" type="ORF">EV193_112120</name>
</gene>
<dbReference type="AlphaFoldDB" id="A0A4Q7KG09"/>
<dbReference type="Proteomes" id="UP000294257">
    <property type="component" value="Unassembled WGS sequence"/>
</dbReference>
<sequence>MIETIIVFCVGLTVWLGLHNIGIPQALSRLAYRWVARAGESPAELSHVEMRFPVTALRHLKVIEVAIILCVDSAILTAILLCLPTGGL</sequence>
<keyword evidence="1" id="KW-1133">Transmembrane helix</keyword>
<comment type="caution">
    <text evidence="2">The sequence shown here is derived from an EMBL/GenBank/DDBJ whole genome shotgun (WGS) entry which is preliminary data.</text>
</comment>
<proteinExistence type="predicted"/>
<evidence type="ECO:0000313" key="3">
    <source>
        <dbReference type="Proteomes" id="UP000294257"/>
    </source>
</evidence>
<dbReference type="EMBL" id="SGWQ01000012">
    <property type="protein sequence ID" value="RZS32486.1"/>
    <property type="molecule type" value="Genomic_DNA"/>
</dbReference>
<name>A0A4Q7KG09_9PSEU</name>
<feature type="transmembrane region" description="Helical" evidence="1">
    <location>
        <begin position="62"/>
        <end position="83"/>
    </location>
</feature>
<keyword evidence="3" id="KW-1185">Reference proteome</keyword>
<keyword evidence="1" id="KW-0472">Membrane</keyword>
<protein>
    <submittedName>
        <fullName evidence="2">Uncharacterized protein</fullName>
    </submittedName>
</protein>
<organism evidence="2 3">
    <name type="scientific">Herbihabitans rhizosphaerae</name>
    <dbReference type="NCBI Taxonomy" id="1872711"/>
    <lineage>
        <taxon>Bacteria</taxon>
        <taxon>Bacillati</taxon>
        <taxon>Actinomycetota</taxon>
        <taxon>Actinomycetes</taxon>
        <taxon>Pseudonocardiales</taxon>
        <taxon>Pseudonocardiaceae</taxon>
        <taxon>Herbihabitans</taxon>
    </lineage>
</organism>
<dbReference type="RefSeq" id="WP_130347928.1">
    <property type="nucleotide sequence ID" value="NZ_SGWQ01000012.1"/>
</dbReference>